<accession>A0A7W6D1T7</accession>
<feature type="domain" description="2Fe-2S ferredoxin-type" evidence="1">
    <location>
        <begin position="20"/>
        <end position="112"/>
    </location>
</feature>
<dbReference type="InterPro" id="IPR017938">
    <property type="entry name" value="Riboflavin_synthase-like_b-brl"/>
</dbReference>
<dbReference type="PROSITE" id="PS00197">
    <property type="entry name" value="2FE2S_FER_1"/>
    <property type="match status" value="1"/>
</dbReference>
<dbReference type="SUPFAM" id="SSF52343">
    <property type="entry name" value="Ferredoxin reductase-like, C-terminal NADP-linked domain"/>
    <property type="match status" value="1"/>
</dbReference>
<gene>
    <name evidence="3" type="ORF">GGR24_000301</name>
</gene>
<name>A0A7W6D1T7_9HYPH</name>
<dbReference type="SUPFAM" id="SSF54292">
    <property type="entry name" value="2Fe-2S ferredoxin-like"/>
    <property type="match status" value="1"/>
</dbReference>
<dbReference type="InterPro" id="IPR001433">
    <property type="entry name" value="OxRdtase_FAD/NAD-bd"/>
</dbReference>
<comment type="caution">
    <text evidence="3">The sequence shown here is derived from an EMBL/GenBank/DDBJ whole genome shotgun (WGS) entry which is preliminary data.</text>
</comment>
<feature type="domain" description="FAD-binding FR-type" evidence="2">
    <location>
        <begin position="122"/>
        <end position="221"/>
    </location>
</feature>
<keyword evidence="4" id="KW-1185">Reference proteome</keyword>
<dbReference type="Proteomes" id="UP000528964">
    <property type="component" value="Unassembled WGS sequence"/>
</dbReference>
<dbReference type="AlphaFoldDB" id="A0A7W6D1T7"/>
<evidence type="ECO:0000259" key="2">
    <source>
        <dbReference type="PROSITE" id="PS51384"/>
    </source>
</evidence>
<dbReference type="InterPro" id="IPR001041">
    <property type="entry name" value="2Fe-2S_ferredoxin-type"/>
</dbReference>
<dbReference type="InterPro" id="IPR006058">
    <property type="entry name" value="2Fe2S_fd_BS"/>
</dbReference>
<dbReference type="InterPro" id="IPR012675">
    <property type="entry name" value="Beta-grasp_dom_sf"/>
</dbReference>
<evidence type="ECO:0000313" key="3">
    <source>
        <dbReference type="EMBL" id="MBB3971668.1"/>
    </source>
</evidence>
<dbReference type="Gene3D" id="2.40.30.10">
    <property type="entry name" value="Translation factors"/>
    <property type="match status" value="1"/>
</dbReference>
<dbReference type="PANTHER" id="PTHR47354">
    <property type="entry name" value="NADH OXIDOREDUCTASE HCR"/>
    <property type="match status" value="1"/>
</dbReference>
<dbReference type="InterPro" id="IPR017927">
    <property type="entry name" value="FAD-bd_FR_type"/>
</dbReference>
<dbReference type="Pfam" id="PF00175">
    <property type="entry name" value="NAD_binding_1"/>
    <property type="match status" value="1"/>
</dbReference>
<dbReference type="CDD" id="cd00207">
    <property type="entry name" value="fer2"/>
    <property type="match status" value="1"/>
</dbReference>
<evidence type="ECO:0000313" key="4">
    <source>
        <dbReference type="Proteomes" id="UP000528964"/>
    </source>
</evidence>
<dbReference type="InterPro" id="IPR008333">
    <property type="entry name" value="Cbr1-like_FAD-bd_dom"/>
</dbReference>
<dbReference type="PROSITE" id="PS51384">
    <property type="entry name" value="FAD_FR"/>
    <property type="match status" value="1"/>
</dbReference>
<dbReference type="GO" id="GO:0004497">
    <property type="term" value="F:monooxygenase activity"/>
    <property type="evidence" value="ECO:0007669"/>
    <property type="project" value="UniProtKB-KW"/>
</dbReference>
<reference evidence="3 4" key="1">
    <citation type="submission" date="2020-08" db="EMBL/GenBank/DDBJ databases">
        <title>Genomic Encyclopedia of Type Strains, Phase IV (KMG-IV): sequencing the most valuable type-strain genomes for metagenomic binning, comparative biology and taxonomic classification.</title>
        <authorList>
            <person name="Goeker M."/>
        </authorList>
    </citation>
    <scope>NUCLEOTIDE SEQUENCE [LARGE SCALE GENOMIC DNA]</scope>
    <source>
        <strain evidence="3 4">DSM 25481</strain>
    </source>
</reference>
<dbReference type="GO" id="GO:0008860">
    <property type="term" value="F:ferredoxin-NAD+ reductase activity"/>
    <property type="evidence" value="ECO:0007669"/>
    <property type="project" value="UniProtKB-EC"/>
</dbReference>
<evidence type="ECO:0000259" key="1">
    <source>
        <dbReference type="PROSITE" id="PS51085"/>
    </source>
</evidence>
<dbReference type="InterPro" id="IPR039261">
    <property type="entry name" value="FNR_nucleotide-bd"/>
</dbReference>
<dbReference type="PRINTS" id="PR00410">
    <property type="entry name" value="PHEHYDRXLASE"/>
</dbReference>
<dbReference type="Pfam" id="PF00111">
    <property type="entry name" value="Fer2"/>
    <property type="match status" value="1"/>
</dbReference>
<dbReference type="PANTHER" id="PTHR47354:SF5">
    <property type="entry name" value="PROTEIN RFBI"/>
    <property type="match status" value="1"/>
</dbReference>
<organism evidence="3 4">
    <name type="scientific">Hansschlegelia beijingensis</name>
    <dbReference type="NCBI Taxonomy" id="1133344"/>
    <lineage>
        <taxon>Bacteria</taxon>
        <taxon>Pseudomonadati</taxon>
        <taxon>Pseudomonadota</taxon>
        <taxon>Alphaproteobacteria</taxon>
        <taxon>Hyphomicrobiales</taxon>
        <taxon>Methylopilaceae</taxon>
        <taxon>Hansschlegelia</taxon>
    </lineage>
</organism>
<keyword evidence="3" id="KW-0560">Oxidoreductase</keyword>
<dbReference type="SUPFAM" id="SSF63380">
    <property type="entry name" value="Riboflavin synthase domain-like"/>
    <property type="match status" value="1"/>
</dbReference>
<proteinExistence type="predicted"/>
<dbReference type="InterPro" id="IPR036010">
    <property type="entry name" value="2Fe-2S_ferredoxin-like_sf"/>
</dbReference>
<keyword evidence="3" id="KW-0503">Monooxygenase</keyword>
<protein>
    <submittedName>
        <fullName evidence="3">Toluene monooxygenase electron transfer component</fullName>
        <ecNumber evidence="3">1.18.1.3</ecNumber>
    </submittedName>
</protein>
<dbReference type="InterPro" id="IPR050415">
    <property type="entry name" value="MRET"/>
</dbReference>
<dbReference type="Pfam" id="PF00970">
    <property type="entry name" value="FAD_binding_6"/>
    <property type="match status" value="1"/>
</dbReference>
<dbReference type="EMBL" id="JACIDR010000001">
    <property type="protein sequence ID" value="MBB3971668.1"/>
    <property type="molecule type" value="Genomic_DNA"/>
</dbReference>
<dbReference type="Gene3D" id="3.40.50.80">
    <property type="entry name" value="Nucleotide-binding domain of ferredoxin-NADP reductase (FNR) module"/>
    <property type="match status" value="1"/>
</dbReference>
<dbReference type="GO" id="GO:0051537">
    <property type="term" value="F:2 iron, 2 sulfur cluster binding"/>
    <property type="evidence" value="ECO:0007669"/>
    <property type="project" value="InterPro"/>
</dbReference>
<dbReference type="EC" id="1.18.1.3" evidence="3"/>
<dbReference type="Gene3D" id="3.10.20.30">
    <property type="match status" value="1"/>
</dbReference>
<sequence length="366" mass="39221">MTSLARAENLAAEPLAHEHCAVSVETKSGVFGFDCAPGETLLYAGLRHGLTLPHECATGTCGTCRARVMTGEVDVAWEEAPGAARLKRDKGDILLCQTRALGDCVLRVPAEVAEKPARHQIPAYRTGLMENIRRLTSDVISFEVALSTPMEFDAGQFVVVEAPGLQGARAYSMVNFTRSAERIELVVKRKPSGGFGDWLFGPGAEGAEVKVFGPLGRATFHADENKNLLMIAGGSGIAGMMSILASAAESDHFRTRKGYVFFGVRTLADGFYLEEFARRVAEANGNLEVTLALSHEEPSREDHPDHPGVKLAGGMVHEVASRAMAGRYDDLMAYVAGPPPMVDGALRTLITQGGLSPSAIRYDKFG</sequence>
<dbReference type="PROSITE" id="PS51085">
    <property type="entry name" value="2FE2S_FER_2"/>
    <property type="match status" value="1"/>
</dbReference>
<dbReference type="RefSeq" id="WP_183393527.1">
    <property type="nucleotide sequence ID" value="NZ_JACIDR010000001.1"/>
</dbReference>